<comment type="cofactor">
    <cofactor evidence="2">
        <name>a divalent metal cation</name>
        <dbReference type="ChEBI" id="CHEBI:60240"/>
    </cofactor>
</comment>
<name>T1KUF5_TETUR</name>
<dbReference type="Proteomes" id="UP000015104">
    <property type="component" value="Unassembled WGS sequence"/>
</dbReference>
<proteinExistence type="inferred from homology"/>
<dbReference type="GO" id="GO:0003723">
    <property type="term" value="F:RNA binding"/>
    <property type="evidence" value="ECO:0007669"/>
    <property type="project" value="UniProtKB-KW"/>
</dbReference>
<keyword evidence="2" id="KW-0547">Nucleotide-binding</keyword>
<evidence type="ECO:0000313" key="5">
    <source>
        <dbReference type="Proteomes" id="UP000015104"/>
    </source>
</evidence>
<dbReference type="AlphaFoldDB" id="T1KUF5"/>
<dbReference type="EnsemblMetazoa" id="tetur21g03260.1">
    <property type="protein sequence ID" value="tetur21g03260.1"/>
    <property type="gene ID" value="tetur21g03260"/>
</dbReference>
<accession>T1KUF5</accession>
<dbReference type="GO" id="GO:0046872">
    <property type="term" value="F:metal ion binding"/>
    <property type="evidence" value="ECO:0007669"/>
    <property type="project" value="UniProtKB-KW"/>
</dbReference>
<comment type="subcellular location">
    <subcellularLocation>
        <location evidence="2">Nucleus</location>
    </subcellularLocation>
</comment>
<dbReference type="Pfam" id="PF08652">
    <property type="entry name" value="RAI1"/>
    <property type="match status" value="1"/>
</dbReference>
<dbReference type="PANTHER" id="PTHR12395:SF9">
    <property type="entry name" value="DECAPPING AND EXORIBONUCLEASE PROTEIN"/>
    <property type="match status" value="1"/>
</dbReference>
<reference evidence="5" key="1">
    <citation type="submission" date="2011-08" db="EMBL/GenBank/DDBJ databases">
        <authorList>
            <person name="Rombauts S."/>
        </authorList>
    </citation>
    <scope>NUCLEOTIDE SEQUENCE</scope>
    <source>
        <strain evidence="5">London</strain>
    </source>
</reference>
<keyword evidence="2" id="KW-0694">RNA-binding</keyword>
<dbReference type="GO" id="GO:0034353">
    <property type="term" value="F:mRNA 5'-diphosphatase activity"/>
    <property type="evidence" value="ECO:0007669"/>
    <property type="project" value="TreeGrafter"/>
</dbReference>
<dbReference type="GO" id="GO:0004518">
    <property type="term" value="F:nuclease activity"/>
    <property type="evidence" value="ECO:0007669"/>
    <property type="project" value="UniProtKB-KW"/>
</dbReference>
<reference evidence="4" key="2">
    <citation type="submission" date="2015-06" db="UniProtKB">
        <authorList>
            <consortium name="EnsemblMetazoa"/>
        </authorList>
    </citation>
    <scope>IDENTIFICATION</scope>
</reference>
<evidence type="ECO:0000256" key="2">
    <source>
        <dbReference type="RuleBase" id="RU367113"/>
    </source>
</evidence>
<keyword evidence="5" id="KW-1185">Reference proteome</keyword>
<evidence type="ECO:0000313" key="4">
    <source>
        <dbReference type="EnsemblMetazoa" id="tetur21g03260.1"/>
    </source>
</evidence>
<dbReference type="GO" id="GO:0000956">
    <property type="term" value="P:nuclear-transcribed mRNA catabolic process"/>
    <property type="evidence" value="ECO:0007669"/>
    <property type="project" value="TreeGrafter"/>
</dbReference>
<dbReference type="GO" id="GO:0110155">
    <property type="term" value="P:NAD-cap decapping"/>
    <property type="evidence" value="ECO:0007669"/>
    <property type="project" value="TreeGrafter"/>
</dbReference>
<comment type="similarity">
    <text evidence="1 2">Belongs to the DXO/Dom3Z family.</text>
</comment>
<dbReference type="InterPro" id="IPR039039">
    <property type="entry name" value="RAI1-like_fam"/>
</dbReference>
<dbReference type="PANTHER" id="PTHR12395">
    <property type="entry name" value="DOM-3 RELATED"/>
    <property type="match status" value="1"/>
</dbReference>
<comment type="function">
    <text evidence="2">Decapping enzyme for NAD-capped RNAs: specifically hydrolyzes the nicotinamide adenine dinucleotide (NAD) cap from a subset of RNAs by removing the entire NAD moiety from the 5'-end of an NAD-capped RNA.</text>
</comment>
<evidence type="ECO:0000256" key="1">
    <source>
        <dbReference type="ARBA" id="ARBA00006562"/>
    </source>
</evidence>
<feature type="domain" description="RAI1-like" evidence="3">
    <location>
        <begin position="30"/>
        <end position="361"/>
    </location>
</feature>
<keyword evidence="2" id="KW-0479">Metal-binding</keyword>
<dbReference type="InterPro" id="IPR013961">
    <property type="entry name" value="RAI1"/>
</dbReference>
<keyword evidence="2" id="KW-0539">Nucleus</keyword>
<organism evidence="4 5">
    <name type="scientific">Tetranychus urticae</name>
    <name type="common">Two-spotted spider mite</name>
    <dbReference type="NCBI Taxonomy" id="32264"/>
    <lineage>
        <taxon>Eukaryota</taxon>
        <taxon>Metazoa</taxon>
        <taxon>Ecdysozoa</taxon>
        <taxon>Arthropoda</taxon>
        <taxon>Chelicerata</taxon>
        <taxon>Arachnida</taxon>
        <taxon>Acari</taxon>
        <taxon>Acariformes</taxon>
        <taxon>Trombidiformes</taxon>
        <taxon>Prostigmata</taxon>
        <taxon>Eleutherengona</taxon>
        <taxon>Raphignathae</taxon>
        <taxon>Tetranychoidea</taxon>
        <taxon>Tetranychidae</taxon>
        <taxon>Tetranychus</taxon>
    </lineage>
</organism>
<dbReference type="GO" id="GO:0005829">
    <property type="term" value="C:cytosol"/>
    <property type="evidence" value="ECO:0007669"/>
    <property type="project" value="TreeGrafter"/>
</dbReference>
<dbReference type="GO" id="GO:0005634">
    <property type="term" value="C:nucleus"/>
    <property type="evidence" value="ECO:0007669"/>
    <property type="project" value="UniProtKB-SubCell"/>
</dbReference>
<dbReference type="HOGENOM" id="CLU_067939_0_0_1"/>
<sequence length="370" mass="42918">MFLNQPTMQRDELHVNLSSVIADQNICLEGPKRLGYFSFYCNAGNESVYCPDQSSLRYLDLPNPIYINALQGYDKNIKYGLRRSKNKQLLRWILQNETIVRNFTHDFICSNGVLKDIMIFPYRSYGRFGSNYGLTSMNISAVKIRGKIILDRCDSTAKKMRIDVQSERDNLSTYAGFNLQRLITKNNNHSQCASGKENDSFYGVFHSNIGTHGIIHAGYLDCVESQKEMDKPFDEMKFVLIKKHNAPKRNKYNEYDETSHPSKYDETWWSLATLAGVDTIIHAKCEQGFRVKNINKIIVSNIIDRERQKQLLTTLNKVLDFVKSIVKVENQYYNFYFNCTNRKLTGYMRIDSIDIIIPSWYTDGQLPNES</sequence>
<keyword evidence="2" id="KW-0540">Nuclease</keyword>
<protein>
    <recommendedName>
        <fullName evidence="2">Decapping nuclease</fullName>
        <ecNumber evidence="2">3.6.1.-</ecNumber>
    </recommendedName>
</protein>
<keyword evidence="2" id="KW-0378">Hydrolase</keyword>
<dbReference type="EMBL" id="CAEY01000557">
    <property type="status" value="NOT_ANNOTATED_CDS"/>
    <property type="molecule type" value="Genomic_DNA"/>
</dbReference>
<dbReference type="EC" id="3.6.1.-" evidence="2"/>
<dbReference type="GO" id="GO:0000166">
    <property type="term" value="F:nucleotide binding"/>
    <property type="evidence" value="ECO:0007669"/>
    <property type="project" value="UniProtKB-KW"/>
</dbReference>
<evidence type="ECO:0000259" key="3">
    <source>
        <dbReference type="Pfam" id="PF08652"/>
    </source>
</evidence>